<sequence length="135" mass="15546">MKTKITEVEKTISTTDITHFEEQTNRSLPENLKQLFLKYNGGVIEKTEEEYDFFSIKYGDLKMEDMINTLQVVEQIIPEEYLPFANSPVGHIITFSLSDDDSSGKIFLFRHDDLEPILISNSLEEFLGVSSINDF</sequence>
<protein>
    <submittedName>
        <fullName evidence="2">SMI1/KNR4 family protein</fullName>
    </submittedName>
</protein>
<dbReference type="EMBL" id="JBHUOS010000010">
    <property type="protein sequence ID" value="MFD2917086.1"/>
    <property type="molecule type" value="Genomic_DNA"/>
</dbReference>
<dbReference type="Proteomes" id="UP001597548">
    <property type="component" value="Unassembled WGS sequence"/>
</dbReference>
<evidence type="ECO:0000313" key="2">
    <source>
        <dbReference type="EMBL" id="MFD2917086.1"/>
    </source>
</evidence>
<evidence type="ECO:0000259" key="1">
    <source>
        <dbReference type="SMART" id="SM00860"/>
    </source>
</evidence>
<keyword evidence="3" id="KW-1185">Reference proteome</keyword>
<gene>
    <name evidence="2" type="ORF">ACFS29_15640</name>
</gene>
<reference evidence="3" key="1">
    <citation type="journal article" date="2019" name="Int. J. Syst. Evol. Microbiol.">
        <title>The Global Catalogue of Microorganisms (GCM) 10K type strain sequencing project: providing services to taxonomists for standard genome sequencing and annotation.</title>
        <authorList>
            <consortium name="The Broad Institute Genomics Platform"/>
            <consortium name="The Broad Institute Genome Sequencing Center for Infectious Disease"/>
            <person name="Wu L."/>
            <person name="Ma J."/>
        </authorList>
    </citation>
    <scope>NUCLEOTIDE SEQUENCE [LARGE SCALE GENOMIC DNA]</scope>
    <source>
        <strain evidence="3">KCTC 32514</strain>
    </source>
</reference>
<dbReference type="SUPFAM" id="SSF160631">
    <property type="entry name" value="SMI1/KNR4-like"/>
    <property type="match status" value="1"/>
</dbReference>
<evidence type="ECO:0000313" key="3">
    <source>
        <dbReference type="Proteomes" id="UP001597548"/>
    </source>
</evidence>
<dbReference type="RefSeq" id="WP_194506072.1">
    <property type="nucleotide sequence ID" value="NZ_JADILU010000001.1"/>
</dbReference>
<comment type="caution">
    <text evidence="2">The sequence shown here is derived from an EMBL/GenBank/DDBJ whole genome shotgun (WGS) entry which is preliminary data.</text>
</comment>
<name>A0ABW5ZXK0_9FLAO</name>
<dbReference type="InterPro" id="IPR037883">
    <property type="entry name" value="Knr4/Smi1-like_sf"/>
</dbReference>
<feature type="domain" description="Knr4/Smi1-like" evidence="1">
    <location>
        <begin position="11"/>
        <end position="129"/>
    </location>
</feature>
<organism evidence="2 3">
    <name type="scientific">Psychroserpens luteus</name>
    <dbReference type="NCBI Taxonomy" id="1434066"/>
    <lineage>
        <taxon>Bacteria</taxon>
        <taxon>Pseudomonadati</taxon>
        <taxon>Bacteroidota</taxon>
        <taxon>Flavobacteriia</taxon>
        <taxon>Flavobacteriales</taxon>
        <taxon>Flavobacteriaceae</taxon>
        <taxon>Psychroserpens</taxon>
    </lineage>
</organism>
<proteinExistence type="predicted"/>
<dbReference type="Pfam" id="PF09346">
    <property type="entry name" value="SMI1_KNR4"/>
    <property type="match status" value="1"/>
</dbReference>
<accession>A0ABW5ZXK0</accession>
<dbReference type="Gene3D" id="3.40.1580.10">
    <property type="entry name" value="SMI1/KNR4-like"/>
    <property type="match status" value="1"/>
</dbReference>
<dbReference type="InterPro" id="IPR018958">
    <property type="entry name" value="Knr4/Smi1-like_dom"/>
</dbReference>
<dbReference type="SMART" id="SM00860">
    <property type="entry name" value="SMI1_KNR4"/>
    <property type="match status" value="1"/>
</dbReference>